<proteinExistence type="predicted"/>
<keyword evidence="2" id="KW-0378">Hydrolase</keyword>
<dbReference type="AlphaFoldDB" id="A0A6L9Y9J4"/>
<dbReference type="GO" id="GO:0006508">
    <property type="term" value="P:proteolysis"/>
    <property type="evidence" value="ECO:0007669"/>
    <property type="project" value="UniProtKB-KW"/>
</dbReference>
<dbReference type="NCBIfam" id="NF008769">
    <property type="entry name" value="PRK11798.2-5"/>
    <property type="match status" value="1"/>
</dbReference>
<accession>A0A6L9Y9J4</accession>
<dbReference type="EMBL" id="JAAGYR010000019">
    <property type="protein sequence ID" value="NEN76468.1"/>
    <property type="molecule type" value="Genomic_DNA"/>
</dbReference>
<keyword evidence="3" id="KW-1185">Reference proteome</keyword>
<dbReference type="InterPro" id="IPR036760">
    <property type="entry name" value="SspB-like_sf"/>
</dbReference>
<evidence type="ECO:0000313" key="2">
    <source>
        <dbReference type="EMBL" id="NEN76468.1"/>
    </source>
</evidence>
<dbReference type="Gene3D" id="2.30.30.220">
    <property type="entry name" value="SspB-like"/>
    <property type="match status" value="1"/>
</dbReference>
<comment type="caution">
    <text evidence="2">The sequence shown here is derived from an EMBL/GenBank/DDBJ whole genome shotgun (WGS) entry which is preliminary data.</text>
</comment>
<dbReference type="GO" id="GO:0045732">
    <property type="term" value="P:positive regulation of protein catabolic process"/>
    <property type="evidence" value="ECO:0007669"/>
    <property type="project" value="TreeGrafter"/>
</dbReference>
<dbReference type="Pfam" id="PF04386">
    <property type="entry name" value="SspB"/>
    <property type="match status" value="1"/>
</dbReference>
<dbReference type="GO" id="GO:0008233">
    <property type="term" value="F:peptidase activity"/>
    <property type="evidence" value="ECO:0007669"/>
    <property type="project" value="UniProtKB-KW"/>
</dbReference>
<feature type="compositionally biased region" description="Basic and acidic residues" evidence="1">
    <location>
        <begin position="114"/>
        <end position="127"/>
    </location>
</feature>
<dbReference type="PANTHER" id="PTHR37486:SF1">
    <property type="entry name" value="STRINGENT STARVATION PROTEIN B"/>
    <property type="match status" value="1"/>
</dbReference>
<dbReference type="RefSeq" id="WP_163764884.1">
    <property type="nucleotide sequence ID" value="NZ_JAAGYR010000019.1"/>
</dbReference>
<sequence>MLPPSMKPYLLRAIYDWCVDQNYTPHIVVRVDEYCRVPMQYVRDGEITLNVGPLATKDFFMDNEWVGFTARFGGVAQMVSFPITAVLAIYARETQEGMGFEVTRYEGNTTAPQEKVEKTPQKDEKTTKRVNPFRLVD</sequence>
<dbReference type="GO" id="GO:0005840">
    <property type="term" value="C:ribosome"/>
    <property type="evidence" value="ECO:0007669"/>
    <property type="project" value="TreeGrafter"/>
</dbReference>
<keyword evidence="2" id="KW-0645">Protease</keyword>
<dbReference type="PANTHER" id="PTHR37486">
    <property type="entry name" value="STRINGENT STARVATION PROTEIN B"/>
    <property type="match status" value="1"/>
</dbReference>
<dbReference type="Proteomes" id="UP000477651">
    <property type="component" value="Unassembled WGS sequence"/>
</dbReference>
<feature type="region of interest" description="Disordered" evidence="1">
    <location>
        <begin position="104"/>
        <end position="137"/>
    </location>
</feature>
<dbReference type="GO" id="GO:0005829">
    <property type="term" value="C:cytosol"/>
    <property type="evidence" value="ECO:0007669"/>
    <property type="project" value="TreeGrafter"/>
</dbReference>
<reference evidence="2 3" key="1">
    <citation type="submission" date="2020-02" db="EMBL/GenBank/DDBJ databases">
        <title>Pelistega sp. NLN82 were isolated from wild rodents of the Hainan Island.</title>
        <authorList>
            <person name="Niu N."/>
            <person name="Zhou J."/>
        </authorList>
    </citation>
    <scope>NUCLEOTIDE SEQUENCE [LARGE SCALE GENOMIC DNA]</scope>
    <source>
        <strain evidence="2 3">NLN82</strain>
    </source>
</reference>
<dbReference type="SUPFAM" id="SSF101738">
    <property type="entry name" value="SspB-like"/>
    <property type="match status" value="1"/>
</dbReference>
<evidence type="ECO:0000313" key="3">
    <source>
        <dbReference type="Proteomes" id="UP000477651"/>
    </source>
</evidence>
<dbReference type="InterPro" id="IPR007481">
    <property type="entry name" value="SspB"/>
</dbReference>
<dbReference type="PIRSF" id="PIRSF005276">
    <property type="entry name" value="SspB"/>
    <property type="match status" value="1"/>
</dbReference>
<name>A0A6L9Y9J4_9BURK</name>
<organism evidence="2 3">
    <name type="scientific">Pelistega ratti</name>
    <dbReference type="NCBI Taxonomy" id="2652177"/>
    <lineage>
        <taxon>Bacteria</taxon>
        <taxon>Pseudomonadati</taxon>
        <taxon>Pseudomonadota</taxon>
        <taxon>Betaproteobacteria</taxon>
        <taxon>Burkholderiales</taxon>
        <taxon>Alcaligenaceae</taxon>
        <taxon>Pelistega</taxon>
    </lineage>
</organism>
<evidence type="ECO:0000256" key="1">
    <source>
        <dbReference type="SAM" id="MobiDB-lite"/>
    </source>
</evidence>
<protein>
    <submittedName>
        <fullName evidence="2">ClpXP protease specificity-enhancing factor</fullName>
    </submittedName>
</protein>
<gene>
    <name evidence="2" type="ORF">F9B74_09110</name>
</gene>